<gene>
    <name evidence="3" type="ORF">CGZ90_05320</name>
</gene>
<dbReference type="EMBL" id="NOII01000001">
    <property type="protein sequence ID" value="OYD59313.1"/>
    <property type="molecule type" value="Genomic_DNA"/>
</dbReference>
<proteinExistence type="predicted"/>
<comment type="caution">
    <text evidence="3">The sequence shown here is derived from an EMBL/GenBank/DDBJ whole genome shotgun (WGS) entry which is preliminary data.</text>
</comment>
<evidence type="ECO:0000256" key="1">
    <source>
        <dbReference type="ARBA" id="ARBA00022679"/>
    </source>
</evidence>
<dbReference type="OrthoDB" id="1956540at2"/>
<dbReference type="PANTHER" id="PTHR32266:SF12">
    <property type="entry name" value="NICOTIANAMINE SYNTHASE 3"/>
    <property type="match status" value="1"/>
</dbReference>
<dbReference type="GO" id="GO:0030410">
    <property type="term" value="F:nicotianamine synthase activity"/>
    <property type="evidence" value="ECO:0007669"/>
    <property type="project" value="InterPro"/>
</dbReference>
<dbReference type="GO" id="GO:0030418">
    <property type="term" value="P:nicotianamine biosynthetic process"/>
    <property type="evidence" value="ECO:0007669"/>
    <property type="project" value="InterPro"/>
</dbReference>
<reference evidence="3 4" key="1">
    <citation type="submission" date="2017-07" db="EMBL/GenBank/DDBJ databases">
        <title>Fictibacillus sp. nov. GDSW-R2A3 Genome sequencing and assembly.</title>
        <authorList>
            <person name="Mayilraj S."/>
        </authorList>
    </citation>
    <scope>NUCLEOTIDE SEQUENCE [LARGE SCALE GENOMIC DNA]</scope>
    <source>
        <strain evidence="3 4">GDSW-R2A3</strain>
    </source>
</reference>
<dbReference type="PANTHER" id="PTHR32266">
    <property type="entry name" value="NICOTIANAMINE SYNTHASE 3"/>
    <property type="match status" value="1"/>
</dbReference>
<evidence type="ECO:0008006" key="5">
    <source>
        <dbReference type="Google" id="ProtNLM"/>
    </source>
</evidence>
<evidence type="ECO:0000313" key="4">
    <source>
        <dbReference type="Proteomes" id="UP000215059"/>
    </source>
</evidence>
<organism evidence="3 4">
    <name type="scientific">Fictibacillus aquaticus</name>
    <dbReference type="NCBI Taxonomy" id="2021314"/>
    <lineage>
        <taxon>Bacteria</taxon>
        <taxon>Bacillati</taxon>
        <taxon>Bacillota</taxon>
        <taxon>Bacilli</taxon>
        <taxon>Bacillales</taxon>
        <taxon>Fictibacillaceae</taxon>
        <taxon>Fictibacillus</taxon>
    </lineage>
</organism>
<keyword evidence="4" id="KW-1185">Reference proteome</keyword>
<dbReference type="SUPFAM" id="SSF53335">
    <property type="entry name" value="S-adenosyl-L-methionine-dependent methyltransferases"/>
    <property type="match status" value="1"/>
</dbReference>
<dbReference type="RefSeq" id="WP_094251274.1">
    <property type="nucleotide sequence ID" value="NZ_JBHLXL010000001.1"/>
</dbReference>
<accession>A0A235FEA7</accession>
<dbReference type="Pfam" id="PF03059">
    <property type="entry name" value="NAS"/>
    <property type="match status" value="1"/>
</dbReference>
<name>A0A235FEA7_9BACL</name>
<keyword evidence="2" id="KW-0949">S-adenosyl-L-methionine</keyword>
<protein>
    <recommendedName>
        <fullName evidence="5">Methyltransferase domain-containing protein</fullName>
    </recommendedName>
</protein>
<evidence type="ECO:0000256" key="2">
    <source>
        <dbReference type="ARBA" id="ARBA00022691"/>
    </source>
</evidence>
<evidence type="ECO:0000313" key="3">
    <source>
        <dbReference type="EMBL" id="OYD59313.1"/>
    </source>
</evidence>
<dbReference type="InterPro" id="IPR004298">
    <property type="entry name" value="Nicotian_synth"/>
</dbReference>
<sequence length="269" mass="30036">MKERFELLLSLKTLEYEINELLIFSKECEECFDLLQEKLDSLHQFMTCEDNVSRWDSWGTDELIVSHSEKVRDASVRAACSMEKHQSKRSCNHELNVSEYIETLASTVKNELEEFGVDGSSKVVFIGSGAFPISALTIASEKGAAVCCIDIDQEALILGRKVAELTGLQSAVTFTSEKADEVPFTAEATHIFIASLVNNKKDVLNGLRKAVQPSAKIILRYGNGLKSIFNYPFERDNLNDWSVASSERGEGIYDTVLLKKKIHTSTIVI</sequence>
<keyword evidence="1" id="KW-0808">Transferase</keyword>
<dbReference type="AlphaFoldDB" id="A0A235FEA7"/>
<dbReference type="Gene3D" id="3.40.50.150">
    <property type="entry name" value="Vaccinia Virus protein VP39"/>
    <property type="match status" value="1"/>
</dbReference>
<dbReference type="Proteomes" id="UP000215059">
    <property type="component" value="Unassembled WGS sequence"/>
</dbReference>
<dbReference type="InterPro" id="IPR029063">
    <property type="entry name" value="SAM-dependent_MTases_sf"/>
</dbReference>